<sequence>MSETKVVQTEVDMEVYRTLKAVASAEKKPLKEIIREILRDYAEKKKKKLLEEVEKDPIWEAVGLLETNEEDASERDDWGVPEW</sequence>
<keyword evidence="2" id="KW-1185">Reference proteome</keyword>
<reference evidence="1 2" key="1">
    <citation type="submission" date="2019-06" db="EMBL/GenBank/DDBJ databases">
        <title>Thermococcus indicus sp. nov., a Fe(III)-reducing hyperthermophilic archaeon isolated from the Onnuri vent field of the Central Indian Ocean ridge.</title>
        <authorList>
            <person name="Lim J.K."/>
            <person name="Kim Y.J."/>
            <person name="Kwon K.K."/>
        </authorList>
    </citation>
    <scope>NUCLEOTIDE SEQUENCE [LARGE SCALE GENOMIC DNA]</scope>
    <source>
        <strain evidence="1 2">IOH1</strain>
    </source>
</reference>
<evidence type="ECO:0008006" key="3">
    <source>
        <dbReference type="Google" id="ProtNLM"/>
    </source>
</evidence>
<dbReference type="Proteomes" id="UP000306007">
    <property type="component" value="Chromosome"/>
</dbReference>
<evidence type="ECO:0000313" key="2">
    <source>
        <dbReference type="Proteomes" id="UP000306007"/>
    </source>
</evidence>
<organism evidence="1 2">
    <name type="scientific">Thermococcus indicus</name>
    <dbReference type="NCBI Taxonomy" id="2586643"/>
    <lineage>
        <taxon>Archaea</taxon>
        <taxon>Methanobacteriati</taxon>
        <taxon>Methanobacteriota</taxon>
        <taxon>Thermococci</taxon>
        <taxon>Thermococcales</taxon>
        <taxon>Thermococcaceae</taxon>
        <taxon>Thermococcus</taxon>
    </lineage>
</organism>
<dbReference type="EMBL" id="CP040846">
    <property type="protein sequence ID" value="QDA31764.1"/>
    <property type="molecule type" value="Genomic_DNA"/>
</dbReference>
<accession>A0A4Y5SN48</accession>
<dbReference type="GeneID" id="40475386"/>
<gene>
    <name evidence="1" type="ORF">FH039_09340</name>
</gene>
<dbReference type="RefSeq" id="WP_139681098.1">
    <property type="nucleotide sequence ID" value="NZ_CP040846.1"/>
</dbReference>
<proteinExistence type="predicted"/>
<name>A0A4Y5SN48_9EURY</name>
<dbReference type="OrthoDB" id="103566at2157"/>
<dbReference type="AlphaFoldDB" id="A0A4Y5SN48"/>
<protein>
    <recommendedName>
        <fullName evidence="3">Ribbon-helix-helix protein CopG domain-containing protein</fullName>
    </recommendedName>
</protein>
<evidence type="ECO:0000313" key="1">
    <source>
        <dbReference type="EMBL" id="QDA31764.1"/>
    </source>
</evidence>
<dbReference type="KEGG" id="tic:FH039_09340"/>